<evidence type="ECO:0000256" key="1">
    <source>
        <dbReference type="SAM" id="SignalP"/>
    </source>
</evidence>
<name>A0AAD8F4V0_BIOPF</name>
<feature type="signal peptide" evidence="1">
    <location>
        <begin position="1"/>
        <end position="16"/>
    </location>
</feature>
<reference evidence="2" key="1">
    <citation type="journal article" date="2023" name="PLoS Negl. Trop. Dis.">
        <title>A genome sequence for Biomphalaria pfeifferi, the major vector snail for the human-infecting parasite Schistosoma mansoni.</title>
        <authorList>
            <person name="Bu L."/>
            <person name="Lu L."/>
            <person name="Laidemitt M.R."/>
            <person name="Zhang S.M."/>
            <person name="Mutuku M."/>
            <person name="Mkoji G."/>
            <person name="Steinauer M."/>
            <person name="Loker E.S."/>
        </authorList>
    </citation>
    <scope>NUCLEOTIDE SEQUENCE</scope>
    <source>
        <strain evidence="2">KasaAsao</strain>
    </source>
</reference>
<reference evidence="2" key="2">
    <citation type="submission" date="2023-04" db="EMBL/GenBank/DDBJ databases">
        <authorList>
            <person name="Bu L."/>
            <person name="Lu L."/>
            <person name="Laidemitt M.R."/>
            <person name="Zhang S.M."/>
            <person name="Mutuku M."/>
            <person name="Mkoji G."/>
            <person name="Steinauer M."/>
            <person name="Loker E.S."/>
        </authorList>
    </citation>
    <scope>NUCLEOTIDE SEQUENCE</scope>
    <source>
        <strain evidence="2">KasaAsao</strain>
        <tissue evidence="2">Whole Snail</tissue>
    </source>
</reference>
<protein>
    <submittedName>
        <fullName evidence="2">Uncharacterized protein</fullName>
    </submittedName>
</protein>
<organism evidence="2 3">
    <name type="scientific">Biomphalaria pfeifferi</name>
    <name type="common">Bloodfluke planorb</name>
    <name type="synonym">Freshwater snail</name>
    <dbReference type="NCBI Taxonomy" id="112525"/>
    <lineage>
        <taxon>Eukaryota</taxon>
        <taxon>Metazoa</taxon>
        <taxon>Spiralia</taxon>
        <taxon>Lophotrochozoa</taxon>
        <taxon>Mollusca</taxon>
        <taxon>Gastropoda</taxon>
        <taxon>Heterobranchia</taxon>
        <taxon>Euthyneura</taxon>
        <taxon>Panpulmonata</taxon>
        <taxon>Hygrophila</taxon>
        <taxon>Lymnaeoidea</taxon>
        <taxon>Planorbidae</taxon>
        <taxon>Biomphalaria</taxon>
    </lineage>
</organism>
<dbReference type="AlphaFoldDB" id="A0AAD8F4V0"/>
<comment type="caution">
    <text evidence="2">The sequence shown here is derived from an EMBL/GenBank/DDBJ whole genome shotgun (WGS) entry which is preliminary data.</text>
</comment>
<gene>
    <name evidence="2" type="ORF">Bpfe_020260</name>
</gene>
<accession>A0AAD8F4V0</accession>
<dbReference type="EMBL" id="JASAOG010000115">
    <property type="protein sequence ID" value="KAK0050376.1"/>
    <property type="molecule type" value="Genomic_DNA"/>
</dbReference>
<dbReference type="Proteomes" id="UP001233172">
    <property type="component" value="Unassembled WGS sequence"/>
</dbReference>
<evidence type="ECO:0000313" key="3">
    <source>
        <dbReference type="Proteomes" id="UP001233172"/>
    </source>
</evidence>
<sequence>MNLVKVLLLTISLAIGAVTNFTSQWNSHTYSEDVFEDWLSQSSSSVPSRHLGTRDVENDCFYTADWPDRLKDIHLLLNNTEWFENIPKDNFSRIDKSRTRVIHVLQTYRTTPVTENLKT</sequence>
<evidence type="ECO:0000313" key="2">
    <source>
        <dbReference type="EMBL" id="KAK0050376.1"/>
    </source>
</evidence>
<feature type="chain" id="PRO_5041969061" evidence="1">
    <location>
        <begin position="17"/>
        <end position="119"/>
    </location>
</feature>
<keyword evidence="3" id="KW-1185">Reference proteome</keyword>
<keyword evidence="1" id="KW-0732">Signal</keyword>
<proteinExistence type="predicted"/>